<accession>A0ABV4BLL8</accession>
<feature type="transmembrane region" description="Helical" evidence="6">
    <location>
        <begin position="376"/>
        <end position="398"/>
    </location>
</feature>
<evidence type="ECO:0000256" key="5">
    <source>
        <dbReference type="ARBA" id="ARBA00023136"/>
    </source>
</evidence>
<keyword evidence="5 6" id="KW-0472">Membrane</keyword>
<sequence length="404" mass="45012">MNKKLYFWDFVLLWCGASISITEILTGKLIASVGFEKGLLAIVLGNLVGTIILVLVGIIGTRERISGIDSTRYSFGIYGSCVFSILNIFQLVGWLTIMIKYTAGYINEISTMLWSLNNIFLWTVITGVMIIIWIICGITNYKNVNNVTVVVLFILTFILAYVMFKYNKMPLSAGQSKIQFGRAFELVVIMPLSWVSKISDYTKFSVNTKQGMWGSFIGYISGSSLMLIIGLGVSCIFGNMDIKGALFSRNAAFVTFGVIILSTITTAFMYAYSAGVTLVNMIYGFNRKTINEKTIAVIITIIGTVISLMFNVNNYENFLYSIGIVFAPSFAILLTDYFIISAHTKKERNMVSKAVAFIVCIFGMFVYYIFIRTNFIFGATVPSMIIVSITYIVAVKLAKLSPRH</sequence>
<evidence type="ECO:0000313" key="8">
    <source>
        <dbReference type="Proteomes" id="UP001564657"/>
    </source>
</evidence>
<dbReference type="RefSeq" id="WP_369703580.1">
    <property type="nucleotide sequence ID" value="NZ_JBGEWD010000004.1"/>
</dbReference>
<feature type="transmembrane region" description="Helical" evidence="6">
    <location>
        <begin position="178"/>
        <end position="195"/>
    </location>
</feature>
<dbReference type="InterPro" id="IPR030191">
    <property type="entry name" value="CodB"/>
</dbReference>
<feature type="transmembrane region" description="Helical" evidence="6">
    <location>
        <begin position="119"/>
        <end position="140"/>
    </location>
</feature>
<feature type="transmembrane region" description="Helical" evidence="6">
    <location>
        <begin position="294"/>
        <end position="312"/>
    </location>
</feature>
<evidence type="ECO:0000256" key="6">
    <source>
        <dbReference type="SAM" id="Phobius"/>
    </source>
</evidence>
<name>A0ABV4BLL8_9CLOT</name>
<feature type="transmembrane region" description="Helical" evidence="6">
    <location>
        <begin position="216"/>
        <end position="239"/>
    </location>
</feature>
<dbReference type="Proteomes" id="UP001564657">
    <property type="component" value="Unassembled WGS sequence"/>
</dbReference>
<keyword evidence="4 6" id="KW-1133">Transmembrane helix</keyword>
<feature type="transmembrane region" description="Helical" evidence="6">
    <location>
        <begin position="318"/>
        <end position="339"/>
    </location>
</feature>
<gene>
    <name evidence="7" type="ORF">AB8U03_05630</name>
</gene>
<dbReference type="EMBL" id="JBGEWD010000004">
    <property type="protein sequence ID" value="MEY7999691.1"/>
    <property type="molecule type" value="Genomic_DNA"/>
</dbReference>
<organism evidence="7 8">
    <name type="scientific">Clostridium moutaii</name>
    <dbReference type="NCBI Taxonomy" id="3240932"/>
    <lineage>
        <taxon>Bacteria</taxon>
        <taxon>Bacillati</taxon>
        <taxon>Bacillota</taxon>
        <taxon>Clostridia</taxon>
        <taxon>Eubacteriales</taxon>
        <taxon>Clostridiaceae</taxon>
        <taxon>Clostridium</taxon>
    </lineage>
</organism>
<keyword evidence="8" id="KW-1185">Reference proteome</keyword>
<evidence type="ECO:0000256" key="2">
    <source>
        <dbReference type="ARBA" id="ARBA00008974"/>
    </source>
</evidence>
<evidence type="ECO:0000256" key="1">
    <source>
        <dbReference type="ARBA" id="ARBA00004141"/>
    </source>
</evidence>
<evidence type="ECO:0000256" key="3">
    <source>
        <dbReference type="ARBA" id="ARBA00022692"/>
    </source>
</evidence>
<keyword evidence="3 6" id="KW-0812">Transmembrane</keyword>
<feature type="transmembrane region" description="Helical" evidence="6">
    <location>
        <begin position="147"/>
        <end position="166"/>
    </location>
</feature>
<dbReference type="Gene3D" id="1.10.4160.10">
    <property type="entry name" value="Hydantoin permease"/>
    <property type="match status" value="1"/>
</dbReference>
<comment type="subcellular location">
    <subcellularLocation>
        <location evidence="1">Membrane</location>
        <topology evidence="1">Multi-pass membrane protein</topology>
    </subcellularLocation>
</comment>
<feature type="transmembrane region" description="Helical" evidence="6">
    <location>
        <begin position="73"/>
        <end position="99"/>
    </location>
</feature>
<feature type="transmembrane region" description="Helical" evidence="6">
    <location>
        <begin position="38"/>
        <end position="61"/>
    </location>
</feature>
<evidence type="ECO:0000313" key="7">
    <source>
        <dbReference type="EMBL" id="MEY7999691.1"/>
    </source>
</evidence>
<dbReference type="InterPro" id="IPR001248">
    <property type="entry name" value="Pur-cyt_permease"/>
</dbReference>
<comment type="similarity">
    <text evidence="2">Belongs to the purine-cytosine permease (2.A.39) family.</text>
</comment>
<feature type="transmembrane region" description="Helical" evidence="6">
    <location>
        <begin position="351"/>
        <end position="370"/>
    </location>
</feature>
<reference evidence="7 8" key="1">
    <citation type="submission" date="2024-08" db="EMBL/GenBank/DDBJ databases">
        <title>Clostridium lapicellarii sp. nov., and Clostridium renhuaiense sp. nov., two species isolated from the mud in a fermentation cellar used for producing sauce-flavour Chinese liquors.</title>
        <authorList>
            <person name="Yang F."/>
            <person name="Wang H."/>
            <person name="Chen L.Q."/>
            <person name="Zhou N."/>
            <person name="Lu J.J."/>
            <person name="Pu X.X."/>
            <person name="Wan B."/>
            <person name="Wang L."/>
            <person name="Liu S.J."/>
        </authorList>
    </citation>
    <scope>NUCLEOTIDE SEQUENCE [LARGE SCALE GENOMIC DNA]</scope>
    <source>
        <strain evidence="7 8">MT-5</strain>
    </source>
</reference>
<feature type="transmembrane region" description="Helical" evidence="6">
    <location>
        <begin position="251"/>
        <end position="273"/>
    </location>
</feature>
<dbReference type="PANTHER" id="PTHR30569:SF0">
    <property type="entry name" value="CYTOSINE PERMEASE"/>
    <property type="match status" value="1"/>
</dbReference>
<comment type="caution">
    <text evidence="7">The sequence shown here is derived from an EMBL/GenBank/DDBJ whole genome shotgun (WGS) entry which is preliminary data.</text>
</comment>
<evidence type="ECO:0000256" key="4">
    <source>
        <dbReference type="ARBA" id="ARBA00022989"/>
    </source>
</evidence>
<dbReference type="Pfam" id="PF02133">
    <property type="entry name" value="Transp_cyt_pur"/>
    <property type="match status" value="1"/>
</dbReference>
<protein>
    <submittedName>
        <fullName evidence="7">Cytosine permease</fullName>
    </submittedName>
</protein>
<proteinExistence type="inferred from homology"/>
<feature type="transmembrane region" description="Helical" evidence="6">
    <location>
        <begin position="7"/>
        <end position="26"/>
    </location>
</feature>
<dbReference type="PANTHER" id="PTHR30569">
    <property type="entry name" value="CYTOSINE TRANSPORTER CODB"/>
    <property type="match status" value="1"/>
</dbReference>